<dbReference type="Pfam" id="PF00929">
    <property type="entry name" value="RNase_T"/>
    <property type="match status" value="1"/>
</dbReference>
<dbReference type="GO" id="GO:0016787">
    <property type="term" value="F:hydrolase activity"/>
    <property type="evidence" value="ECO:0007669"/>
    <property type="project" value="UniProtKB-UniRule"/>
</dbReference>
<gene>
    <name evidence="11" type="ORF">Indivirus_2_77</name>
</gene>
<keyword evidence="2 9" id="KW-0378">Hydrolase</keyword>
<evidence type="ECO:0000256" key="1">
    <source>
        <dbReference type="ARBA" id="ARBA00022741"/>
    </source>
</evidence>
<dbReference type="CDD" id="cd17932">
    <property type="entry name" value="DEXQc_UvrD"/>
    <property type="match status" value="1"/>
</dbReference>
<dbReference type="Gene3D" id="3.40.50.300">
    <property type="entry name" value="P-loop containing nucleotide triphosphate hydrolases"/>
    <property type="match status" value="2"/>
</dbReference>
<protein>
    <recommendedName>
        <fullName evidence="7">DNA 3'-5' helicase</fullName>
        <ecNumber evidence="7">5.6.2.4</ecNumber>
    </recommendedName>
</protein>
<dbReference type="InterPro" id="IPR012337">
    <property type="entry name" value="RNaseH-like_sf"/>
</dbReference>
<dbReference type="EC" id="5.6.2.4" evidence="7"/>
<dbReference type="GO" id="GO:0000725">
    <property type="term" value="P:recombinational repair"/>
    <property type="evidence" value="ECO:0007669"/>
    <property type="project" value="TreeGrafter"/>
</dbReference>
<keyword evidence="5" id="KW-0413">Isomerase</keyword>
<evidence type="ECO:0000256" key="6">
    <source>
        <dbReference type="ARBA" id="ARBA00034617"/>
    </source>
</evidence>
<reference evidence="11" key="1">
    <citation type="journal article" date="2017" name="Science">
        <title>Giant viruses with an expanded complement of translation system components.</title>
        <authorList>
            <person name="Schulz F."/>
            <person name="Yutin N."/>
            <person name="Ivanova N.N."/>
            <person name="Ortega D.R."/>
            <person name="Lee T.K."/>
            <person name="Vierheilig J."/>
            <person name="Daims H."/>
            <person name="Horn M."/>
            <person name="Wagner M."/>
            <person name="Jensen G.J."/>
            <person name="Kyrpides N.C."/>
            <person name="Koonin E.V."/>
            <person name="Woyke T."/>
        </authorList>
    </citation>
    <scope>NUCLEOTIDE SEQUENCE</scope>
    <source>
        <strain evidence="11">ILV1</strain>
    </source>
</reference>
<comment type="catalytic activity">
    <reaction evidence="6">
        <text>Couples ATP hydrolysis with the unwinding of duplex DNA by translocating in the 3'-5' direction.</text>
        <dbReference type="EC" id="5.6.2.4"/>
    </reaction>
</comment>
<dbReference type="InterPro" id="IPR027417">
    <property type="entry name" value="P-loop_NTPase"/>
</dbReference>
<comment type="catalytic activity">
    <reaction evidence="8">
        <text>ATP + H2O = ADP + phosphate + H(+)</text>
        <dbReference type="Rhea" id="RHEA:13065"/>
        <dbReference type="ChEBI" id="CHEBI:15377"/>
        <dbReference type="ChEBI" id="CHEBI:15378"/>
        <dbReference type="ChEBI" id="CHEBI:30616"/>
        <dbReference type="ChEBI" id="CHEBI:43474"/>
        <dbReference type="ChEBI" id="CHEBI:456216"/>
        <dbReference type="EC" id="5.6.2.4"/>
    </reaction>
</comment>
<evidence type="ECO:0000256" key="2">
    <source>
        <dbReference type="ARBA" id="ARBA00022801"/>
    </source>
</evidence>
<dbReference type="PANTHER" id="PTHR11070">
    <property type="entry name" value="UVRD / RECB / PCRA DNA HELICASE FAMILY MEMBER"/>
    <property type="match status" value="1"/>
</dbReference>
<dbReference type="SUPFAM" id="SSF52540">
    <property type="entry name" value="P-loop containing nucleoside triphosphate hydrolases"/>
    <property type="match status" value="1"/>
</dbReference>
<dbReference type="Gene3D" id="3.30.420.10">
    <property type="entry name" value="Ribonuclease H-like superfamily/Ribonuclease H"/>
    <property type="match status" value="1"/>
</dbReference>
<evidence type="ECO:0000256" key="4">
    <source>
        <dbReference type="ARBA" id="ARBA00022840"/>
    </source>
</evidence>
<dbReference type="InterPro" id="IPR013520">
    <property type="entry name" value="Ribonucl_H"/>
</dbReference>
<feature type="binding site" evidence="9">
    <location>
        <begin position="86"/>
        <end position="93"/>
    </location>
    <ligand>
        <name>ATP</name>
        <dbReference type="ChEBI" id="CHEBI:30616"/>
    </ligand>
</feature>
<proteinExistence type="predicted"/>
<organism evidence="11">
    <name type="scientific">Indivirus ILV1</name>
    <dbReference type="NCBI Taxonomy" id="1977633"/>
    <lineage>
        <taxon>Viruses</taxon>
        <taxon>Varidnaviria</taxon>
        <taxon>Bamfordvirae</taxon>
        <taxon>Nucleocytoviricota</taxon>
        <taxon>Megaviricetes</taxon>
        <taxon>Imitervirales</taxon>
        <taxon>Mimiviridae</taxon>
        <taxon>Klosneuvirinae</taxon>
        <taxon>Indivirus</taxon>
    </lineage>
</organism>
<feature type="domain" description="UvrD-like helicase ATP-binding" evidence="10">
    <location>
        <begin position="65"/>
        <end position="259"/>
    </location>
</feature>
<dbReference type="CDD" id="cd18807">
    <property type="entry name" value="SF1_C_UvrD"/>
    <property type="match status" value="1"/>
</dbReference>
<dbReference type="SUPFAM" id="SSF53098">
    <property type="entry name" value="Ribonuclease H-like"/>
    <property type="match status" value="1"/>
</dbReference>
<dbReference type="InterPro" id="IPR036397">
    <property type="entry name" value="RNaseH_sf"/>
</dbReference>
<dbReference type="GO" id="GO:0005524">
    <property type="term" value="F:ATP binding"/>
    <property type="evidence" value="ECO:0007669"/>
    <property type="project" value="UniProtKB-UniRule"/>
</dbReference>
<dbReference type="InterPro" id="IPR014017">
    <property type="entry name" value="DNA_helicase_UvrD-like_C"/>
</dbReference>
<name>A0A1V0SDG5_9VIRU</name>
<dbReference type="GO" id="GO:0043138">
    <property type="term" value="F:3'-5' DNA helicase activity"/>
    <property type="evidence" value="ECO:0007669"/>
    <property type="project" value="UniProtKB-EC"/>
</dbReference>
<dbReference type="InterPro" id="IPR000212">
    <property type="entry name" value="DNA_helicase_UvrD/REP"/>
</dbReference>
<evidence type="ECO:0000313" key="11">
    <source>
        <dbReference type="EMBL" id="ARF09698.1"/>
    </source>
</evidence>
<dbReference type="EMBL" id="KY684086">
    <property type="protein sequence ID" value="ARF09698.1"/>
    <property type="molecule type" value="Genomic_DNA"/>
</dbReference>
<evidence type="ECO:0000256" key="3">
    <source>
        <dbReference type="ARBA" id="ARBA00022806"/>
    </source>
</evidence>
<evidence type="ECO:0000256" key="8">
    <source>
        <dbReference type="ARBA" id="ARBA00048988"/>
    </source>
</evidence>
<dbReference type="PANTHER" id="PTHR11070:SF2">
    <property type="entry name" value="ATP-DEPENDENT DNA HELICASE SRS2"/>
    <property type="match status" value="1"/>
</dbReference>
<keyword evidence="1 9" id="KW-0547">Nucleotide-binding</keyword>
<evidence type="ECO:0000256" key="7">
    <source>
        <dbReference type="ARBA" id="ARBA00034808"/>
    </source>
</evidence>
<dbReference type="GO" id="GO:0003677">
    <property type="term" value="F:DNA binding"/>
    <property type="evidence" value="ECO:0007669"/>
    <property type="project" value="InterPro"/>
</dbReference>
<dbReference type="Pfam" id="PF13361">
    <property type="entry name" value="UvrD_C"/>
    <property type="match status" value="2"/>
</dbReference>
<evidence type="ECO:0000256" key="5">
    <source>
        <dbReference type="ARBA" id="ARBA00023235"/>
    </source>
</evidence>
<dbReference type="InterPro" id="IPR014016">
    <property type="entry name" value="UvrD-like_ATP-bd"/>
</dbReference>
<keyword evidence="3 9" id="KW-0347">Helicase</keyword>
<dbReference type="PROSITE" id="PS51198">
    <property type="entry name" value="UVRD_HELICASE_ATP_BIND"/>
    <property type="match status" value="1"/>
</dbReference>
<evidence type="ECO:0000256" key="9">
    <source>
        <dbReference type="PROSITE-ProRule" id="PRU00560"/>
    </source>
</evidence>
<dbReference type="CDD" id="cd06127">
    <property type="entry name" value="DEDDh"/>
    <property type="match status" value="1"/>
</dbReference>
<keyword evidence="4 9" id="KW-0067">ATP-binding</keyword>
<accession>A0A1V0SDG5</accession>
<dbReference type="SMART" id="SM00479">
    <property type="entry name" value="EXOIII"/>
    <property type="match status" value="1"/>
</dbReference>
<sequence length="1107" mass="130442">MNLQNKNITELKNQLKKYDLVSNVSSLKKDDLIKNLRAVMKYKENNKPNNNDDYKTLYFGDKKVTLSDEQHRIVVSRMDQNIRVLAAAGSGKSSTIVCRIKYLIDHGVDPERILMVTFNVDAAESLKNKIVELFSFMPKVTVGTIDSVACKFYHKYYKQPFRVNVSEYSYFFLKYLRSPGNLVSNLYHYVFFDEFQDVNEIQYNILKEFYNAGSYITVVGDSSQCIYQWRGSQIKYILNLDKYIKNLSTYALVNNYRSTPEIINLANYSIKFNKEQVSKEMVANHESINFLPHIRHYDNAFQQNNSIIKKILEFKEQGIEFEEIAILCRNNRPLKFIEEAIEKHNQKSNDNSIKYIALINDDSDMKPKVKSGHVTLTTIHKSKGLEFTVIILLDCVDSRFPSETDGLSIQEERRLFYVAMTRAKKYLYFVFCNDNKNKIPVKITRFIQELPRELYNFINYDKKFYSHDDYRSIKWVTGVTETLKLLNETDIAKLRESGILPIDEPIITKLHDKHDFNKFITGYYLHTDFGTFIDRYITRTIGYRNFESGGLIDNSAVIIIAGCQFTTQEVNIYQKYQNNFAFNMKKINSSTYENKYLEVLNENFFNLENFKNINNSEEQIIINIVQKLLLTANKYKIDIAVLVNCFTVKNEIPDDIKKEILESYRKYVDANNLSNEIKKEIYKISLCETILNGRRRLLYRDVYDHFSNGYDSLFNDIEKYIDTLDPEFTNLVSKKFIKNDEYDIMGEIDLININKSKIIDFKCSGTDNFKLEWLLQLLAYLAIVRKSYKEYNMNIVEIYNPLHGSIYTIDLSGWNKEDEYLAYLYEIRVRQISRNASLIVDTHNEDIEMNYPIKYCEYSDDDLDKINKYRGMIIKENIYDLNKLFGDEYIEYLEYIKKYNNKTIHEFEKYTNKRYIVLDTETTGLPKRQSIGNFPDYTELSNYNNARMIQICWAVYCNGKLEKLCDYYVKPNNFKIENTHIHGITDELCYKKGLNINQVLTELSHDIGNIKYIIGHNILFDYHIVCSELYRAKFNNILNIINEKELICTMEKSIPLKVDGCLKPARLGKLYKFLFGKEFENQHNAKYDVLATAEIFHELLKRKLVNY</sequence>
<dbReference type="Pfam" id="PF00580">
    <property type="entry name" value="UvrD-helicase"/>
    <property type="match status" value="2"/>
</dbReference>
<evidence type="ECO:0000259" key="10">
    <source>
        <dbReference type="PROSITE" id="PS51198"/>
    </source>
</evidence>